<dbReference type="EMBL" id="JBHSKX010000002">
    <property type="protein sequence ID" value="MFC5367717.1"/>
    <property type="molecule type" value="Genomic_DNA"/>
</dbReference>
<gene>
    <name evidence="1" type="ORF">ACFPJ5_12310</name>
</gene>
<protein>
    <submittedName>
        <fullName evidence="1">Ester cyclase</fullName>
    </submittedName>
</protein>
<dbReference type="RefSeq" id="WP_227229963.1">
    <property type="nucleotide sequence ID" value="NZ_JAJCVJ010000002.1"/>
</dbReference>
<organism evidence="1 2">
    <name type="scientific">Salinirubrum litoreum</name>
    <dbReference type="NCBI Taxonomy" id="1126234"/>
    <lineage>
        <taxon>Archaea</taxon>
        <taxon>Methanobacteriati</taxon>
        <taxon>Methanobacteriota</taxon>
        <taxon>Stenosarchaea group</taxon>
        <taxon>Halobacteria</taxon>
        <taxon>Halobacteriales</taxon>
        <taxon>Haloferacaceae</taxon>
        <taxon>Salinirubrum</taxon>
    </lineage>
</organism>
<evidence type="ECO:0000313" key="1">
    <source>
        <dbReference type="EMBL" id="MFC5367717.1"/>
    </source>
</evidence>
<dbReference type="PANTHER" id="PTHR38436:SF1">
    <property type="entry name" value="ESTER CYCLASE"/>
    <property type="match status" value="1"/>
</dbReference>
<dbReference type="Proteomes" id="UP001596201">
    <property type="component" value="Unassembled WGS sequence"/>
</dbReference>
<comment type="caution">
    <text evidence="1">The sequence shown here is derived from an EMBL/GenBank/DDBJ whole genome shotgun (WGS) entry which is preliminary data.</text>
</comment>
<proteinExistence type="predicted"/>
<dbReference type="InterPro" id="IPR032710">
    <property type="entry name" value="NTF2-like_dom_sf"/>
</dbReference>
<dbReference type="Gene3D" id="3.10.450.50">
    <property type="match status" value="1"/>
</dbReference>
<keyword evidence="2" id="KW-1185">Reference proteome</keyword>
<dbReference type="PANTHER" id="PTHR38436">
    <property type="entry name" value="POLYKETIDE CYCLASE SNOAL-LIKE DOMAIN"/>
    <property type="match status" value="1"/>
</dbReference>
<dbReference type="InterPro" id="IPR009959">
    <property type="entry name" value="Cyclase_SnoaL-like"/>
</dbReference>
<sequence>MLAPDGGTTVEQADERLVADFLTAFVAGDADAMAATITADCVFHQPRWPLDTEGRAAIVEQTRESEGRFVDVTVEIEQSVASGDRIAVQTTASGRNVGPLRMGDRDREIAPTGRRFAVPQFGIYRIEDGKIAEAWVLADALGIVEQLDNLPNSPGKMAEIALRQLRWRFGGRERLV</sequence>
<evidence type="ECO:0000313" key="2">
    <source>
        <dbReference type="Proteomes" id="UP001596201"/>
    </source>
</evidence>
<name>A0ABD5RD16_9EURY</name>
<reference evidence="1 2" key="1">
    <citation type="journal article" date="2019" name="Int. J. Syst. Evol. Microbiol.">
        <title>The Global Catalogue of Microorganisms (GCM) 10K type strain sequencing project: providing services to taxonomists for standard genome sequencing and annotation.</title>
        <authorList>
            <consortium name="The Broad Institute Genomics Platform"/>
            <consortium name="The Broad Institute Genome Sequencing Center for Infectious Disease"/>
            <person name="Wu L."/>
            <person name="Ma J."/>
        </authorList>
    </citation>
    <scope>NUCLEOTIDE SEQUENCE [LARGE SCALE GENOMIC DNA]</scope>
    <source>
        <strain evidence="1 2">CGMCC 1.12237</strain>
    </source>
</reference>
<dbReference type="Pfam" id="PF07366">
    <property type="entry name" value="SnoaL"/>
    <property type="match status" value="1"/>
</dbReference>
<accession>A0ABD5RD16</accession>
<dbReference type="AlphaFoldDB" id="A0ABD5RD16"/>
<dbReference type="SUPFAM" id="SSF54427">
    <property type="entry name" value="NTF2-like"/>
    <property type="match status" value="1"/>
</dbReference>